<evidence type="ECO:0000313" key="3">
    <source>
        <dbReference type="EMBL" id="ETN15027.1"/>
    </source>
</evidence>
<evidence type="ECO:0000256" key="2">
    <source>
        <dbReference type="SAM" id="MobiDB-lite"/>
    </source>
</evidence>
<feature type="region of interest" description="Disordered" evidence="2">
    <location>
        <begin position="1"/>
        <end position="31"/>
    </location>
</feature>
<dbReference type="AlphaFoldDB" id="W2QPA4"/>
<dbReference type="VEuPathDB" id="FungiDB:PPTG_07245"/>
<dbReference type="OrthoDB" id="129404at2759"/>
<feature type="region of interest" description="Disordered" evidence="2">
    <location>
        <begin position="412"/>
        <end position="452"/>
    </location>
</feature>
<evidence type="ECO:0000313" key="4">
    <source>
        <dbReference type="Proteomes" id="UP000018817"/>
    </source>
</evidence>
<feature type="coiled-coil region" evidence="1">
    <location>
        <begin position="126"/>
        <end position="181"/>
    </location>
</feature>
<accession>W2QPA4</accession>
<feature type="coiled-coil region" evidence="1">
    <location>
        <begin position="207"/>
        <end position="285"/>
    </location>
</feature>
<evidence type="ECO:0000256" key="1">
    <source>
        <dbReference type="SAM" id="Coils"/>
    </source>
</evidence>
<organism evidence="3 4">
    <name type="scientific">Phytophthora nicotianae (strain INRA-310)</name>
    <name type="common">Phytophthora parasitica</name>
    <dbReference type="NCBI Taxonomy" id="761204"/>
    <lineage>
        <taxon>Eukaryota</taxon>
        <taxon>Sar</taxon>
        <taxon>Stramenopiles</taxon>
        <taxon>Oomycota</taxon>
        <taxon>Peronosporomycetes</taxon>
        <taxon>Peronosporales</taxon>
        <taxon>Peronosporaceae</taxon>
        <taxon>Phytophthora</taxon>
    </lineage>
</organism>
<protein>
    <submittedName>
        <fullName evidence="3">Uncharacterized protein</fullName>
    </submittedName>
</protein>
<reference evidence="4" key="1">
    <citation type="submission" date="2011-12" db="EMBL/GenBank/DDBJ databases">
        <authorList>
            <consortium name="The Broad Institute Genome Sequencing Platform"/>
            <person name="Russ C."/>
            <person name="Tyler B."/>
            <person name="Panabieres F."/>
            <person name="Shan W."/>
            <person name="Tripathy S."/>
            <person name="Grunwald N."/>
            <person name="Machado M."/>
            <person name="Young S.K."/>
            <person name="Zeng Q."/>
            <person name="Gargeya S."/>
            <person name="Fitzgerald M."/>
            <person name="Haas B."/>
            <person name="Abouelleil A."/>
            <person name="Alvarado L."/>
            <person name="Arachchi H.M."/>
            <person name="Berlin A."/>
            <person name="Chapman S.B."/>
            <person name="Gearin G."/>
            <person name="Goldberg J."/>
            <person name="Griggs A."/>
            <person name="Gujja S."/>
            <person name="Hansen M."/>
            <person name="Heiman D."/>
            <person name="Howarth C."/>
            <person name="Larimer J."/>
            <person name="Lui A."/>
            <person name="MacDonald P.J.P."/>
            <person name="McCowen C."/>
            <person name="Montmayeur A."/>
            <person name="Murphy C."/>
            <person name="Neiman D."/>
            <person name="Pearson M."/>
            <person name="Priest M."/>
            <person name="Roberts A."/>
            <person name="Saif S."/>
            <person name="Shea T."/>
            <person name="Sisk P."/>
            <person name="Stolte C."/>
            <person name="Sykes S."/>
            <person name="Wortman J."/>
            <person name="Nusbaum C."/>
            <person name="Birren B."/>
        </authorList>
    </citation>
    <scope>NUCLEOTIDE SEQUENCE [LARGE SCALE GENOMIC DNA]</scope>
    <source>
        <strain evidence="4">INRA-310</strain>
    </source>
</reference>
<proteinExistence type="predicted"/>
<dbReference type="Proteomes" id="UP000018817">
    <property type="component" value="Unassembled WGS sequence"/>
</dbReference>
<feature type="compositionally biased region" description="Polar residues" evidence="2">
    <location>
        <begin position="11"/>
        <end position="31"/>
    </location>
</feature>
<dbReference type="GeneID" id="20177146"/>
<feature type="region of interest" description="Disordered" evidence="2">
    <location>
        <begin position="308"/>
        <end position="398"/>
    </location>
</feature>
<dbReference type="EMBL" id="KI669571">
    <property type="protein sequence ID" value="ETN15027.1"/>
    <property type="molecule type" value="Genomic_DNA"/>
</dbReference>
<keyword evidence="1" id="KW-0175">Coiled coil</keyword>
<sequence length="474" mass="51335">MSSGKGAIVDLTSSPWSSRHSTARSGPATVSTVELANPSPDLAGVRASLSALQLSIDQVEALRELRSDHFDNSCELETCRLRYRDLKLRYNEAVSEFQDRTSTLEAQLAAASSFGVIVPPETARRIADLESQLARSQSDLQVARDRQSALASELRESATSHKAAQAEVVRLEAAIKHKTRRLLTLSDNYERRLRVADTTIATHSTELNRVQDQVSTLDRDLQKASQRVQAAISQRDQAMAERTATQDRVSARDTIARLEKRINQVKKSQKLHQDFELALATLRQERDSLVVQRAELLGQLGERFMESTRVPKAARSTPGPFPAAALTQGPASRSSIEVLSAVAAGQKSEGPVPSPSFTGPHDHLPRSARSTTKGGSGGASSSPAASEVGAHSDGGESYSGKFSSIRVFDSDAVGSDSGSPELSRGRNQFGMPSGPLSDAELADLPRTTVPRSEWIPGYRDCRSFRSHDIVPWSA</sequence>
<gene>
    <name evidence="3" type="ORF">PPTG_07245</name>
</gene>
<dbReference type="Gene3D" id="1.10.287.1490">
    <property type="match status" value="1"/>
</dbReference>
<dbReference type="OMA" id="HFDNSCE"/>
<name>W2QPA4_PHYN3</name>
<feature type="compositionally biased region" description="Low complexity" evidence="2">
    <location>
        <begin position="367"/>
        <end position="389"/>
    </location>
</feature>
<reference evidence="3 4" key="2">
    <citation type="submission" date="2013-11" db="EMBL/GenBank/DDBJ databases">
        <title>The Genome Sequence of Phytophthora parasitica INRA-310.</title>
        <authorList>
            <consortium name="The Broad Institute Genomics Platform"/>
            <person name="Russ C."/>
            <person name="Tyler B."/>
            <person name="Panabieres F."/>
            <person name="Shan W."/>
            <person name="Tripathy S."/>
            <person name="Grunwald N."/>
            <person name="Machado M."/>
            <person name="Johnson C.S."/>
            <person name="Arredondo F."/>
            <person name="Hong C."/>
            <person name="Coffey M."/>
            <person name="Young S.K."/>
            <person name="Zeng Q."/>
            <person name="Gargeya S."/>
            <person name="Fitzgerald M."/>
            <person name="Abouelleil A."/>
            <person name="Alvarado L."/>
            <person name="Chapman S.B."/>
            <person name="Gainer-Dewar J."/>
            <person name="Goldberg J."/>
            <person name="Griggs A."/>
            <person name="Gujja S."/>
            <person name="Hansen M."/>
            <person name="Howarth C."/>
            <person name="Imamovic A."/>
            <person name="Ireland A."/>
            <person name="Larimer J."/>
            <person name="McCowan C."/>
            <person name="Murphy C."/>
            <person name="Pearson M."/>
            <person name="Poon T.W."/>
            <person name="Priest M."/>
            <person name="Roberts A."/>
            <person name="Saif S."/>
            <person name="Shea T."/>
            <person name="Sykes S."/>
            <person name="Wortman J."/>
            <person name="Nusbaum C."/>
            <person name="Birren B."/>
        </authorList>
    </citation>
    <scope>NUCLEOTIDE SEQUENCE [LARGE SCALE GENOMIC DNA]</scope>
    <source>
        <strain evidence="3 4">INRA-310</strain>
    </source>
</reference>
<dbReference type="RefSeq" id="XP_008899659.1">
    <property type="nucleotide sequence ID" value="XM_008901411.1"/>
</dbReference>